<dbReference type="RefSeq" id="WP_120785077.1">
    <property type="nucleotide sequence ID" value="NZ_CP029487.1"/>
</dbReference>
<feature type="transmembrane region" description="Helical" evidence="1">
    <location>
        <begin position="20"/>
        <end position="45"/>
    </location>
</feature>
<keyword evidence="1" id="KW-1133">Transmembrane helix</keyword>
<dbReference type="KEGG" id="emt:CPZ25_009520"/>
<organism evidence="2 3">
    <name type="scientific">Eubacterium maltosivorans</name>
    <dbReference type="NCBI Taxonomy" id="2041044"/>
    <lineage>
        <taxon>Bacteria</taxon>
        <taxon>Bacillati</taxon>
        <taxon>Bacillota</taxon>
        <taxon>Clostridia</taxon>
        <taxon>Eubacteriales</taxon>
        <taxon>Eubacteriaceae</taxon>
        <taxon>Eubacterium</taxon>
    </lineage>
</organism>
<accession>A0A4V1GM00</accession>
<evidence type="ECO:0000313" key="3">
    <source>
        <dbReference type="Proteomes" id="UP000218387"/>
    </source>
</evidence>
<proteinExistence type="predicted"/>
<dbReference type="Proteomes" id="UP000218387">
    <property type="component" value="Chromosome"/>
</dbReference>
<keyword evidence="3" id="KW-1185">Reference proteome</keyword>
<name>A0A4V1GM00_EUBML</name>
<dbReference type="EMBL" id="CP029487">
    <property type="protein sequence ID" value="QCT71556.1"/>
    <property type="molecule type" value="Genomic_DNA"/>
</dbReference>
<sequence length="63" mass="7175">MEALMIEILASLCQTGAKLYWVAMGLIGIGILVQILLLIWLMKVWKSPGKCVRKKKECNKNER</sequence>
<gene>
    <name evidence="2" type="ORF">CPZ25_009520</name>
</gene>
<protein>
    <submittedName>
        <fullName evidence="2">Uncharacterized protein</fullName>
    </submittedName>
</protein>
<dbReference type="AlphaFoldDB" id="A0A4V1GM00"/>
<reference evidence="2 3" key="1">
    <citation type="submission" date="2018-05" db="EMBL/GenBank/DDBJ databases">
        <title>Genome comparison of Eubacterium sp.</title>
        <authorList>
            <person name="Feng Y."/>
            <person name="Sanchez-Andrea I."/>
            <person name="Stams A.J.M."/>
            <person name="De Vos W.M."/>
        </authorList>
    </citation>
    <scope>NUCLEOTIDE SEQUENCE [LARGE SCALE GENOMIC DNA]</scope>
    <source>
        <strain evidence="2 3">YI</strain>
    </source>
</reference>
<evidence type="ECO:0000256" key="1">
    <source>
        <dbReference type="SAM" id="Phobius"/>
    </source>
</evidence>
<keyword evidence="1" id="KW-0812">Transmembrane</keyword>
<keyword evidence="1" id="KW-0472">Membrane</keyword>
<evidence type="ECO:0000313" key="2">
    <source>
        <dbReference type="EMBL" id="QCT71556.1"/>
    </source>
</evidence>